<dbReference type="EMBL" id="AP018828">
    <property type="protein sequence ID" value="BBF81807.1"/>
    <property type="molecule type" value="Genomic_DNA"/>
</dbReference>
<feature type="chain" id="PRO_5018241279" description="DUF5666 domain-containing protein" evidence="2">
    <location>
        <begin position="28"/>
        <end position="167"/>
    </location>
</feature>
<dbReference type="Proteomes" id="UP000278756">
    <property type="component" value="Chromosome 2"/>
</dbReference>
<evidence type="ECO:0000313" key="3">
    <source>
        <dbReference type="EMBL" id="BBF81807.1"/>
    </source>
</evidence>
<evidence type="ECO:0008006" key="5">
    <source>
        <dbReference type="Google" id="ProtNLM"/>
    </source>
</evidence>
<evidence type="ECO:0000313" key="4">
    <source>
        <dbReference type="Proteomes" id="UP000278756"/>
    </source>
</evidence>
<evidence type="ECO:0000256" key="1">
    <source>
        <dbReference type="SAM" id="MobiDB-lite"/>
    </source>
</evidence>
<reference evidence="4" key="1">
    <citation type="journal article" date="2017" name="Biotechnol. Biofuels">
        <title>Evaluation of environmental bacterial communities as a factor affecting the growth of duckweed Lemna minor.</title>
        <authorList>
            <person name="Ishizawa H."/>
            <person name="Kuroda M."/>
            <person name="Morikawa M."/>
            <person name="Ike M."/>
        </authorList>
    </citation>
    <scope>NUCLEOTIDE SEQUENCE [LARGE SCALE GENOMIC DNA]</scope>
    <source>
        <strain evidence="4">M6</strain>
    </source>
</reference>
<gene>
    <name evidence="3" type="ORF">EM6_2415</name>
</gene>
<dbReference type="OrthoDB" id="7174021at2"/>
<evidence type="ECO:0000256" key="2">
    <source>
        <dbReference type="SAM" id="SignalP"/>
    </source>
</evidence>
<name>A0A3G9G4W3_9CAUL</name>
<keyword evidence="2" id="KW-0732">Signal</keyword>
<sequence length="167" mass="16144">MTRFNLTTKIAAFAIAGAALSITPALAQTAPSTSQPSTSQPSTSMPSTDATATAEAPAASTTLTGKIAAAGQKAGTFTLQVGEAPSAKEIAVDASAATSDGQPFAIGDEVTVTGTLSADQTALKASTLAKSGASATSAPVDSSASDMSASPSTEPAPATEPASKPVQ</sequence>
<feature type="compositionally biased region" description="Low complexity" evidence="1">
    <location>
        <begin position="28"/>
        <end position="59"/>
    </location>
</feature>
<feature type="signal peptide" evidence="2">
    <location>
        <begin position="1"/>
        <end position="27"/>
    </location>
</feature>
<dbReference type="AlphaFoldDB" id="A0A3G9G4W3"/>
<feature type="region of interest" description="Disordered" evidence="1">
    <location>
        <begin position="27"/>
        <end position="59"/>
    </location>
</feature>
<organism evidence="3 4">
    <name type="scientific">Asticcacaulis excentricus</name>
    <dbReference type="NCBI Taxonomy" id="78587"/>
    <lineage>
        <taxon>Bacteria</taxon>
        <taxon>Pseudomonadati</taxon>
        <taxon>Pseudomonadota</taxon>
        <taxon>Alphaproteobacteria</taxon>
        <taxon>Caulobacterales</taxon>
        <taxon>Caulobacteraceae</taxon>
        <taxon>Asticcacaulis</taxon>
    </lineage>
</organism>
<feature type="region of interest" description="Disordered" evidence="1">
    <location>
        <begin position="125"/>
        <end position="167"/>
    </location>
</feature>
<proteinExistence type="predicted"/>
<feature type="compositionally biased region" description="Low complexity" evidence="1">
    <location>
        <begin position="137"/>
        <end position="167"/>
    </location>
</feature>
<dbReference type="RefSeq" id="WP_126423398.1">
    <property type="nucleotide sequence ID" value="NZ_AP018828.1"/>
</dbReference>
<protein>
    <recommendedName>
        <fullName evidence="5">DUF5666 domain-containing protein</fullName>
    </recommendedName>
</protein>
<accession>A0A3G9G4W3</accession>
<reference evidence="4" key="2">
    <citation type="journal article" date="2017" name="Plant Physiol. Biochem.">
        <title>Differential oxidative and antioxidative response of duckweed Lemna minor toward plant growth promoting/inhibiting bacteria.</title>
        <authorList>
            <person name="Ishizawa H."/>
            <person name="Kuroda M."/>
            <person name="Morikawa M."/>
            <person name="Ike M."/>
        </authorList>
    </citation>
    <scope>NUCLEOTIDE SEQUENCE [LARGE SCALE GENOMIC DNA]</scope>
    <source>
        <strain evidence="4">M6</strain>
    </source>
</reference>